<sequence>MFAHKTKRYMTRAIAEELHSEILILLWQLIDRQKEQELTLDYLQVFELSVSEGQQAITHRQEIPERRETWIIPLEEAEPIARTVWCIDNDDGQMMLFPQDY</sequence>
<dbReference type="Proteomes" id="UP001596170">
    <property type="component" value="Unassembled WGS sequence"/>
</dbReference>
<gene>
    <name evidence="1" type="ORF">ACFPYN_13955</name>
</gene>
<evidence type="ECO:0000313" key="2">
    <source>
        <dbReference type="Proteomes" id="UP001596170"/>
    </source>
</evidence>
<name>A0ABW1LAL1_9BACL</name>
<dbReference type="EMBL" id="JBHSRI010000025">
    <property type="protein sequence ID" value="MFC6040526.1"/>
    <property type="molecule type" value="Genomic_DNA"/>
</dbReference>
<reference evidence="2" key="1">
    <citation type="journal article" date="2019" name="Int. J. Syst. Evol. Microbiol.">
        <title>The Global Catalogue of Microorganisms (GCM) 10K type strain sequencing project: providing services to taxonomists for standard genome sequencing and annotation.</title>
        <authorList>
            <consortium name="The Broad Institute Genomics Platform"/>
            <consortium name="The Broad Institute Genome Sequencing Center for Infectious Disease"/>
            <person name="Wu L."/>
            <person name="Ma J."/>
        </authorList>
    </citation>
    <scope>NUCLEOTIDE SEQUENCE [LARGE SCALE GENOMIC DNA]</scope>
    <source>
        <strain evidence="2">CCUG 54527</strain>
    </source>
</reference>
<organism evidence="1 2">
    <name type="scientific">Paenisporosarcina macmurdoensis</name>
    <dbReference type="NCBI Taxonomy" id="212659"/>
    <lineage>
        <taxon>Bacteria</taxon>
        <taxon>Bacillati</taxon>
        <taxon>Bacillota</taxon>
        <taxon>Bacilli</taxon>
        <taxon>Bacillales</taxon>
        <taxon>Caryophanaceae</taxon>
        <taxon>Paenisporosarcina</taxon>
    </lineage>
</organism>
<proteinExistence type="predicted"/>
<dbReference type="InterPro" id="IPR009303">
    <property type="entry name" value="DUF960"/>
</dbReference>
<protein>
    <submittedName>
        <fullName evidence="1">DUF960 family protein</fullName>
    </submittedName>
</protein>
<keyword evidence="2" id="KW-1185">Reference proteome</keyword>
<dbReference type="Gene3D" id="3.10.450.150">
    <property type="entry name" value="enterococcus faecalis protein"/>
    <property type="match status" value="1"/>
</dbReference>
<accession>A0ABW1LAL1</accession>
<dbReference type="RefSeq" id="WP_377735028.1">
    <property type="nucleotide sequence ID" value="NZ_JBHSRI010000025.1"/>
</dbReference>
<comment type="caution">
    <text evidence="1">The sequence shown here is derived from an EMBL/GenBank/DDBJ whole genome shotgun (WGS) entry which is preliminary data.</text>
</comment>
<evidence type="ECO:0000313" key="1">
    <source>
        <dbReference type="EMBL" id="MFC6040526.1"/>
    </source>
</evidence>
<dbReference type="Pfam" id="PF06124">
    <property type="entry name" value="DUF960"/>
    <property type="match status" value="1"/>
</dbReference>